<dbReference type="NCBIfam" id="TIGR01760">
    <property type="entry name" value="tape_meas_TP901"/>
    <property type="match status" value="1"/>
</dbReference>
<keyword evidence="3" id="KW-1133">Transmembrane helix</keyword>
<reference evidence="5 6" key="1">
    <citation type="journal article" date="2018" name="Environ. Microbiol.">
        <title>Novel energy conservation strategies and behaviour of Pelotomaculum schinkii driving syntrophic propionate catabolism.</title>
        <authorList>
            <person name="Hidalgo-Ahumada C.A.P."/>
            <person name="Nobu M.K."/>
            <person name="Narihiro T."/>
            <person name="Tamaki H."/>
            <person name="Liu W.T."/>
            <person name="Kamagata Y."/>
            <person name="Stams A.J.M."/>
            <person name="Imachi H."/>
            <person name="Sousa D.Z."/>
        </authorList>
    </citation>
    <scope>NUCLEOTIDE SEQUENCE [LARGE SCALE GENOMIC DNA]</scope>
    <source>
        <strain evidence="5 6">MGP</strain>
    </source>
</reference>
<dbReference type="AlphaFoldDB" id="A0A4Y7RWS9"/>
<dbReference type="PANTHER" id="PTHR37813:SF1">
    <property type="entry name" value="FELS-2 PROPHAGE PROTEIN"/>
    <property type="match status" value="1"/>
</dbReference>
<comment type="caution">
    <text evidence="5">The sequence shown here is derived from an EMBL/GenBank/DDBJ whole genome shotgun (WGS) entry which is preliminary data.</text>
</comment>
<feature type="transmembrane region" description="Helical" evidence="3">
    <location>
        <begin position="668"/>
        <end position="688"/>
    </location>
</feature>
<keyword evidence="6" id="KW-1185">Reference proteome</keyword>
<dbReference type="Proteomes" id="UP000297597">
    <property type="component" value="Unassembled WGS sequence"/>
</dbReference>
<gene>
    <name evidence="5" type="primary">smc_1</name>
    <name evidence="5" type="ORF">Pmgp_00255</name>
</gene>
<evidence type="ECO:0000259" key="4">
    <source>
        <dbReference type="Pfam" id="PF10145"/>
    </source>
</evidence>
<dbReference type="OrthoDB" id="1677957at2"/>
<accession>A0A4Y7RWS9</accession>
<protein>
    <submittedName>
        <fullName evidence="5">Chromosome partition protein Smc</fullName>
    </submittedName>
</protein>
<dbReference type="RefSeq" id="WP_134212155.1">
    <property type="nucleotide sequence ID" value="NZ_QFFZ01000002.1"/>
</dbReference>
<keyword evidence="2" id="KW-0175">Coiled coil</keyword>
<keyword evidence="3" id="KW-0812">Transmembrane</keyword>
<evidence type="ECO:0000256" key="1">
    <source>
        <dbReference type="ARBA" id="ARBA00022612"/>
    </source>
</evidence>
<dbReference type="EMBL" id="QFFZ01000002">
    <property type="protein sequence ID" value="TEB13361.1"/>
    <property type="molecule type" value="Genomic_DNA"/>
</dbReference>
<evidence type="ECO:0000256" key="3">
    <source>
        <dbReference type="SAM" id="Phobius"/>
    </source>
</evidence>
<keyword evidence="1" id="KW-1188">Viral release from host cell</keyword>
<feature type="transmembrane region" description="Helical" evidence="3">
    <location>
        <begin position="628"/>
        <end position="648"/>
    </location>
</feature>
<feature type="coiled-coil region" evidence="2">
    <location>
        <begin position="132"/>
        <end position="184"/>
    </location>
</feature>
<feature type="coiled-coil region" evidence="2">
    <location>
        <begin position="31"/>
        <end position="100"/>
    </location>
</feature>
<proteinExistence type="predicted"/>
<evidence type="ECO:0000256" key="2">
    <source>
        <dbReference type="SAM" id="Coils"/>
    </source>
</evidence>
<evidence type="ECO:0000313" key="5">
    <source>
        <dbReference type="EMBL" id="TEB13361.1"/>
    </source>
</evidence>
<sequence length="849" mass="90277">MASRMYEIAFEIAGKINSSFGNMFASANSRMRQLSQRTNAMRSELNGLERAQKQTTREIENSAKAYSVLKGSYSQSLQTLLQLNQRINNTKAALVALSNEKKSGAITAKEFSSRQAELVKQLKEANTAYTTLKTKTQSMKSEMQRLAEVEQQGKLKVEQNAKAYDELAKKLEKAELAQKKYSKAVALSERANSVKGKMQSGLMTATAAAVPFIGATAAGVQFDTAMAMVAKQVEGARNETGALTDIGLEARAKIMQASKDMMIVPDTMAKAFAMSARSGVKGMENIDRFARMGTMMGTAFEAPAEEVTENFAKIGSAMKIDLGTKEGIDQLEALADTVNYLDDQTNASGADIIEVLKRIGGTATALLPTLSRNSLAGLSTGLLQMGETSETAGTALNSLLTKVAAAPAQAKPFHEALAKVGISAQDLQAGALKDAEGTILGLFESIGKLDAGTRNDVLAELFGAEHIDTLSKISGNYADFVEIIKKGNSDAAKGSMFKEFEIMSKTAARQLEGVKASIARSAVSMSDVLMPSLLSAAQGFQSFMEKVQKLAEEHPNLTKFLVGGSAGFIGFAIGASAIGWAVSAAISPFAKFFGWATKIELGAKLASGATKAWAIAQRLLNVAMRANPIGLIITGIGLLIAGGVYLYNHWETVKAKALQLWETIRNNPLLALVAGPIGAVIAAGITLYNNFGTIKEAVSGLWEKFKEAFPSAAAFIENVGQKVGWLWDKLKAFWAWLSGGGGGGGGGEGELPQFASGGFANRPSIFGEAGLEAAIPIDGSPRSRGIWERVGELSGFSGGSETSIVYAPVIHAPGGDPGVIRQVLDNSKDDFFSRYQAMKHQQRRVSYGY</sequence>
<dbReference type="Pfam" id="PF10145">
    <property type="entry name" value="PhageMin_Tail"/>
    <property type="match status" value="1"/>
</dbReference>
<evidence type="ECO:0000313" key="6">
    <source>
        <dbReference type="Proteomes" id="UP000297597"/>
    </source>
</evidence>
<organism evidence="5 6">
    <name type="scientific">Pelotomaculum propionicicum</name>
    <dbReference type="NCBI Taxonomy" id="258475"/>
    <lineage>
        <taxon>Bacteria</taxon>
        <taxon>Bacillati</taxon>
        <taxon>Bacillota</taxon>
        <taxon>Clostridia</taxon>
        <taxon>Eubacteriales</taxon>
        <taxon>Desulfotomaculaceae</taxon>
        <taxon>Pelotomaculum</taxon>
    </lineage>
</organism>
<dbReference type="PANTHER" id="PTHR37813">
    <property type="entry name" value="FELS-2 PROPHAGE PROTEIN"/>
    <property type="match status" value="1"/>
</dbReference>
<dbReference type="InterPro" id="IPR010090">
    <property type="entry name" value="Phage_tape_meas"/>
</dbReference>
<keyword evidence="3" id="KW-0472">Membrane</keyword>
<feature type="transmembrane region" description="Helical" evidence="3">
    <location>
        <begin position="560"/>
        <end position="582"/>
    </location>
</feature>
<name>A0A4Y7RWS9_9FIRM</name>
<feature type="domain" description="Phage tail tape measure protein" evidence="4">
    <location>
        <begin position="252"/>
        <end position="463"/>
    </location>
</feature>